<proteinExistence type="predicted"/>
<evidence type="ECO:0000313" key="3">
    <source>
        <dbReference type="Proteomes" id="UP000309872"/>
    </source>
</evidence>
<comment type="caution">
    <text evidence="2">The sequence shown here is derived from an EMBL/GenBank/DDBJ whole genome shotgun (WGS) entry which is preliminary data.</text>
</comment>
<feature type="transmembrane region" description="Helical" evidence="1">
    <location>
        <begin position="36"/>
        <end position="54"/>
    </location>
</feature>
<keyword evidence="3" id="KW-1185">Reference proteome</keyword>
<evidence type="ECO:0000313" key="2">
    <source>
        <dbReference type="EMBL" id="TJY62618.1"/>
    </source>
</evidence>
<sequence length="86" mass="9370">MAIIYNGVYLPVAIVMGIAMSGATIAVAFRNSVFQLQISVFFFAVVALLLSFYAELPIPLNTLTVLMAFKLMVGFAGSYGKYHIKD</sequence>
<feature type="transmembrane region" description="Helical" evidence="1">
    <location>
        <begin position="60"/>
        <end position="80"/>
    </location>
</feature>
<name>A0A4U0GUG8_9SPHI</name>
<evidence type="ECO:0000256" key="1">
    <source>
        <dbReference type="SAM" id="Phobius"/>
    </source>
</evidence>
<dbReference type="EMBL" id="SUKA01000007">
    <property type="protein sequence ID" value="TJY62618.1"/>
    <property type="molecule type" value="Genomic_DNA"/>
</dbReference>
<feature type="transmembrane region" description="Helical" evidence="1">
    <location>
        <begin position="6"/>
        <end position="29"/>
    </location>
</feature>
<dbReference type="Proteomes" id="UP000309872">
    <property type="component" value="Unassembled WGS sequence"/>
</dbReference>
<gene>
    <name evidence="2" type="ORF">FAZ19_19285</name>
</gene>
<reference evidence="2 3" key="1">
    <citation type="submission" date="2019-04" db="EMBL/GenBank/DDBJ databases">
        <title>Sphingobacterium olei sp. nov., isolated from oil-contaminated soil.</title>
        <authorList>
            <person name="Liu B."/>
        </authorList>
    </citation>
    <scope>NUCLEOTIDE SEQUENCE [LARGE SCALE GENOMIC DNA]</scope>
    <source>
        <strain evidence="2 3">Y3L14</strain>
    </source>
</reference>
<keyword evidence="1" id="KW-1133">Transmembrane helix</keyword>
<organism evidence="2 3">
    <name type="scientific">Sphingobacterium alkalisoli</name>
    <dbReference type="NCBI Taxonomy" id="1874115"/>
    <lineage>
        <taxon>Bacteria</taxon>
        <taxon>Pseudomonadati</taxon>
        <taxon>Bacteroidota</taxon>
        <taxon>Sphingobacteriia</taxon>
        <taxon>Sphingobacteriales</taxon>
        <taxon>Sphingobacteriaceae</taxon>
        <taxon>Sphingobacterium</taxon>
    </lineage>
</organism>
<keyword evidence="1" id="KW-0812">Transmembrane</keyword>
<protein>
    <submittedName>
        <fullName evidence="2">Uncharacterized protein</fullName>
    </submittedName>
</protein>
<accession>A0A4U0GUG8</accession>
<keyword evidence="1" id="KW-0472">Membrane</keyword>
<dbReference type="AlphaFoldDB" id="A0A4U0GUG8"/>